<proteinExistence type="predicted"/>
<protein>
    <submittedName>
        <fullName evidence="1">Unannotated protein</fullName>
    </submittedName>
</protein>
<evidence type="ECO:0000313" key="1">
    <source>
        <dbReference type="EMBL" id="CAB4896891.1"/>
    </source>
</evidence>
<dbReference type="EMBL" id="CAFBLP010000151">
    <property type="protein sequence ID" value="CAB4896891.1"/>
    <property type="molecule type" value="Genomic_DNA"/>
</dbReference>
<accession>A0A6J7FN89</accession>
<gene>
    <name evidence="1" type="ORF">UFOPK3376_03200</name>
</gene>
<name>A0A6J7FN89_9ZZZZ</name>
<dbReference type="AlphaFoldDB" id="A0A6J7FN89"/>
<dbReference type="Gene3D" id="3.30.360.10">
    <property type="entry name" value="Dihydrodipicolinate Reductase, domain 2"/>
    <property type="match status" value="1"/>
</dbReference>
<reference evidence="1" key="1">
    <citation type="submission" date="2020-05" db="EMBL/GenBank/DDBJ databases">
        <authorList>
            <person name="Chiriac C."/>
            <person name="Salcher M."/>
            <person name="Ghai R."/>
            <person name="Kavagutti S V."/>
        </authorList>
    </citation>
    <scope>NUCLEOTIDE SEQUENCE</scope>
</reference>
<sequence>MGAIGAPWHVMDVSNNFPGHRREVVVLGSTASATLPGSESDHVEVHDHSGTERIAFTAEQPLLAELRCFLGYLTGGPAPITNAREGAITVRRIAEIRQHILDRQSPASMEQRN</sequence>
<organism evidence="1">
    <name type="scientific">freshwater metagenome</name>
    <dbReference type="NCBI Taxonomy" id="449393"/>
    <lineage>
        <taxon>unclassified sequences</taxon>
        <taxon>metagenomes</taxon>
        <taxon>ecological metagenomes</taxon>
    </lineage>
</organism>